<dbReference type="Proteomes" id="UP000603463">
    <property type="component" value="Unassembled WGS sequence"/>
</dbReference>
<evidence type="ECO:0000313" key="1">
    <source>
        <dbReference type="EMBL" id="NKT77307.1"/>
    </source>
</evidence>
<reference evidence="1" key="1">
    <citation type="journal article" date="2020" name="Environ. Microbiol.">
        <title>The novel and transferable erm(51) gene confers Macrolides, Lincosamides, and Streptogramins B (MLSB) resistance to clonal Rhodococcus equi in the environment.</title>
        <authorList>
            <person name="Huber L."/>
            <person name="Giguere S."/>
            <person name="Slovis N.M."/>
            <person name="Alvarez-Narvaez S."/>
            <person name="Hart K.A."/>
            <person name="Greiter M."/>
            <person name="Morris E.R.A."/>
            <person name="Cohen N.D."/>
        </authorList>
    </citation>
    <scope>NUCLEOTIDE SEQUENCE</scope>
    <source>
        <strain evidence="1">Lh_116_1</strain>
    </source>
</reference>
<evidence type="ECO:0000313" key="2">
    <source>
        <dbReference type="Proteomes" id="UP000603463"/>
    </source>
</evidence>
<proteinExistence type="predicted"/>
<name>A0A9Q4ZIR1_RHOHA</name>
<organism evidence="1 2">
    <name type="scientific">Rhodococcus hoagii</name>
    <name type="common">Corynebacterium equii</name>
    <dbReference type="NCBI Taxonomy" id="43767"/>
    <lineage>
        <taxon>Bacteria</taxon>
        <taxon>Bacillati</taxon>
        <taxon>Actinomycetota</taxon>
        <taxon>Actinomycetes</taxon>
        <taxon>Mycobacteriales</taxon>
        <taxon>Nocardiaceae</taxon>
        <taxon>Prescottella</taxon>
    </lineage>
</organism>
<dbReference type="AlphaFoldDB" id="A0A9Q4ZIR1"/>
<protein>
    <submittedName>
        <fullName evidence="1">Uncharacterized protein</fullName>
    </submittedName>
</protein>
<comment type="caution">
    <text evidence="1">The sequence shown here is derived from an EMBL/GenBank/DDBJ whole genome shotgun (WGS) entry which is preliminary data.</text>
</comment>
<sequence length="101" mass="11633">MQAATHNEQELAVIGTLTGIHDAISCSSRPCVIHNPTEHHMRWWKLHWRNDRGIFERLCPLHGTGHPDPDQYDYWADTGQAWQSVHGCCMCCQGDLKVRIR</sequence>
<dbReference type="EMBL" id="WVBC01000002">
    <property type="protein sequence ID" value="NKT77307.1"/>
    <property type="molecule type" value="Genomic_DNA"/>
</dbReference>
<accession>A0A9Q4ZIR1</accession>
<gene>
    <name evidence="1" type="ORF">GS882_03640</name>
</gene>